<proteinExistence type="predicted"/>
<dbReference type="AlphaFoldDB" id="A0A9W9CLW7"/>
<evidence type="ECO:0000313" key="2">
    <source>
        <dbReference type="EMBL" id="KAJ4369938.1"/>
    </source>
</evidence>
<dbReference type="Proteomes" id="UP001140560">
    <property type="component" value="Unassembled WGS sequence"/>
</dbReference>
<dbReference type="EMBL" id="JAPEUY010000009">
    <property type="protein sequence ID" value="KAJ4369938.1"/>
    <property type="molecule type" value="Genomic_DNA"/>
</dbReference>
<reference evidence="2" key="1">
    <citation type="submission" date="2022-10" db="EMBL/GenBank/DDBJ databases">
        <title>Tapping the CABI collections for fungal endophytes: first genome assemblies for Collariella, Neodidymelliopsis, Ascochyta clinopodiicola, Didymella pomorum, Didymosphaeria variabile, Neocosmospora piperis and Neocucurbitaria cava.</title>
        <authorList>
            <person name="Hill R."/>
        </authorList>
    </citation>
    <scope>NUCLEOTIDE SEQUENCE</scope>
    <source>
        <strain evidence="2">IMI 356814</strain>
    </source>
</reference>
<accession>A0A9W9CLW7</accession>
<evidence type="ECO:0000256" key="1">
    <source>
        <dbReference type="SAM" id="MobiDB-lite"/>
    </source>
</evidence>
<feature type="compositionally biased region" description="Acidic residues" evidence="1">
    <location>
        <begin position="10"/>
        <end position="21"/>
    </location>
</feature>
<feature type="region of interest" description="Disordered" evidence="1">
    <location>
        <begin position="1"/>
        <end position="35"/>
    </location>
</feature>
<organism evidence="2 3">
    <name type="scientific">Neocucurbitaria cava</name>
    <dbReference type="NCBI Taxonomy" id="798079"/>
    <lineage>
        <taxon>Eukaryota</taxon>
        <taxon>Fungi</taxon>
        <taxon>Dikarya</taxon>
        <taxon>Ascomycota</taxon>
        <taxon>Pezizomycotina</taxon>
        <taxon>Dothideomycetes</taxon>
        <taxon>Pleosporomycetidae</taxon>
        <taxon>Pleosporales</taxon>
        <taxon>Pleosporineae</taxon>
        <taxon>Cucurbitariaceae</taxon>
        <taxon>Neocucurbitaria</taxon>
    </lineage>
</organism>
<comment type="caution">
    <text evidence="2">The sequence shown here is derived from an EMBL/GenBank/DDBJ whole genome shotgun (WGS) entry which is preliminary data.</text>
</comment>
<gene>
    <name evidence="2" type="ORF">N0V83_005702</name>
</gene>
<protein>
    <submittedName>
        <fullName evidence="2">Uncharacterized protein</fullName>
    </submittedName>
</protein>
<name>A0A9W9CLW7_9PLEO</name>
<sequence length="134" mass="15311">MGYQPRANGSDEDDDDDNEGDDSGHDLRADPASSISTTVQHTWSYSSACSAITALEQRFRFRWNNFELSYQQRQRATGAIDALLKAGYITKSERIPLQQTAARCQRSCDVATKASFRYVDLRLRRCCRRHPHYS</sequence>
<keyword evidence="3" id="KW-1185">Reference proteome</keyword>
<evidence type="ECO:0000313" key="3">
    <source>
        <dbReference type="Proteomes" id="UP001140560"/>
    </source>
</evidence>